<dbReference type="OrthoDB" id="3174560at2"/>
<sequence length="87" mass="9152">MPANRLVLTRIDGEIKEEAAAVLAAMGLTVSDAVRLLLTKIAREHVLPFDPFIPNDTTIAAMKEARAGNLPSANSIAGLKAALNADD</sequence>
<accession>A0A4V1IK31</accession>
<dbReference type="GO" id="GO:0006351">
    <property type="term" value="P:DNA-templated transcription"/>
    <property type="evidence" value="ECO:0007669"/>
    <property type="project" value="TreeGrafter"/>
</dbReference>
<dbReference type="KEGG" id="mbur:EQU24_15460"/>
<dbReference type="InterPro" id="IPR007337">
    <property type="entry name" value="RelB/DinJ"/>
</dbReference>
<dbReference type="GO" id="GO:0000987">
    <property type="term" value="F:cis-regulatory region sequence-specific DNA binding"/>
    <property type="evidence" value="ECO:0007669"/>
    <property type="project" value="InterPro"/>
</dbReference>
<keyword evidence="2" id="KW-1277">Toxin-antitoxin system</keyword>
<proteinExistence type="inferred from homology"/>
<name>A0A4V1IK31_METBY</name>
<dbReference type="GO" id="GO:0006355">
    <property type="term" value="P:regulation of DNA-templated transcription"/>
    <property type="evidence" value="ECO:0007669"/>
    <property type="project" value="InterPro"/>
</dbReference>
<dbReference type="Gene3D" id="1.10.1220.10">
    <property type="entry name" value="Met repressor-like"/>
    <property type="match status" value="1"/>
</dbReference>
<comment type="similarity">
    <text evidence="1">Belongs to the RelB/DinJ antitoxin family.</text>
</comment>
<evidence type="ECO:0000313" key="3">
    <source>
        <dbReference type="EMBL" id="QCW83485.1"/>
    </source>
</evidence>
<dbReference type="InterPro" id="IPR026262">
    <property type="entry name" value="DinJ"/>
</dbReference>
<keyword evidence="4" id="KW-1185">Reference proteome</keyword>
<dbReference type="AlphaFoldDB" id="A0A4V1IK31"/>
<dbReference type="GO" id="GO:0015643">
    <property type="term" value="F:toxic substance binding"/>
    <property type="evidence" value="ECO:0007669"/>
    <property type="project" value="InterPro"/>
</dbReference>
<reference evidence="4" key="1">
    <citation type="journal article" date="2019" name="J. Bacteriol.">
        <title>A Mutagenic Screen Identifies a TonB-Dependent Receptor Required for the Lanthanide Metal Switch in the Type I Methanotroph 'Methylotuvimicrobium buryatense' 5GB1C.</title>
        <authorList>
            <person name="Groom J.D."/>
            <person name="Ford S.M."/>
            <person name="Pesesky M.W."/>
            <person name="Lidstrom M.E."/>
        </authorList>
    </citation>
    <scope>NUCLEOTIDE SEQUENCE [LARGE SCALE GENOMIC DNA]</scope>
    <source>
        <strain evidence="4">5GB1C</strain>
    </source>
</reference>
<dbReference type="GO" id="GO:0044010">
    <property type="term" value="P:single-species biofilm formation"/>
    <property type="evidence" value="ECO:0007669"/>
    <property type="project" value="InterPro"/>
</dbReference>
<evidence type="ECO:0000256" key="2">
    <source>
        <dbReference type="ARBA" id="ARBA00022649"/>
    </source>
</evidence>
<dbReference type="Proteomes" id="UP000305881">
    <property type="component" value="Chromosome"/>
</dbReference>
<dbReference type="PANTHER" id="PTHR38781">
    <property type="entry name" value="ANTITOXIN DINJ-RELATED"/>
    <property type="match status" value="1"/>
</dbReference>
<dbReference type="PIRSF" id="PIRSF003108">
    <property type="entry name" value="DinJ"/>
    <property type="match status" value="1"/>
</dbReference>
<dbReference type="PANTHER" id="PTHR38781:SF1">
    <property type="entry name" value="ANTITOXIN DINJ-RELATED"/>
    <property type="match status" value="1"/>
</dbReference>
<evidence type="ECO:0000256" key="1">
    <source>
        <dbReference type="ARBA" id="ARBA00010562"/>
    </source>
</evidence>
<dbReference type="RefSeq" id="WP_017842731.1">
    <property type="nucleotide sequence ID" value="NZ_CP035467.1"/>
</dbReference>
<dbReference type="EMBL" id="CP035467">
    <property type="protein sequence ID" value="QCW83485.1"/>
    <property type="molecule type" value="Genomic_DNA"/>
</dbReference>
<gene>
    <name evidence="3" type="ORF">EQU24_15460</name>
</gene>
<dbReference type="NCBIfam" id="TIGR02384">
    <property type="entry name" value="RelB_DinJ"/>
    <property type="match status" value="1"/>
</dbReference>
<dbReference type="Pfam" id="PF04221">
    <property type="entry name" value="RelB"/>
    <property type="match status" value="1"/>
</dbReference>
<evidence type="ECO:0000313" key="4">
    <source>
        <dbReference type="Proteomes" id="UP000305881"/>
    </source>
</evidence>
<protein>
    <submittedName>
        <fullName evidence="3">Type II toxin-antitoxin system RelB/DinJ family antitoxin</fullName>
    </submittedName>
</protein>
<dbReference type="STRING" id="675511.GCA_000341735_04359"/>
<dbReference type="InterPro" id="IPR013321">
    <property type="entry name" value="Arc_rbn_hlx_hlx"/>
</dbReference>
<organism evidence="3 4">
    <name type="scientific">Methylotuvimicrobium buryatense</name>
    <name type="common">Methylomicrobium buryatense</name>
    <dbReference type="NCBI Taxonomy" id="95641"/>
    <lineage>
        <taxon>Bacteria</taxon>
        <taxon>Pseudomonadati</taxon>
        <taxon>Pseudomonadota</taxon>
        <taxon>Gammaproteobacteria</taxon>
        <taxon>Methylococcales</taxon>
        <taxon>Methylococcaceae</taxon>
        <taxon>Methylotuvimicrobium</taxon>
    </lineage>
</organism>